<accession>A0A1X7LCQ5</accession>
<keyword evidence="2" id="KW-1185">Reference proteome</keyword>
<dbReference type="AlphaFoldDB" id="A0A1X7LCQ5"/>
<evidence type="ECO:0000313" key="1">
    <source>
        <dbReference type="EMBL" id="SMG51638.1"/>
    </source>
</evidence>
<name>A0A1X7LCQ5_9SPHI</name>
<reference evidence="1 2" key="1">
    <citation type="submission" date="2017-04" db="EMBL/GenBank/DDBJ databases">
        <authorList>
            <person name="Afonso C.L."/>
            <person name="Miller P.J."/>
            <person name="Scott M.A."/>
            <person name="Spackman E."/>
            <person name="Goraichik I."/>
            <person name="Dimitrov K.M."/>
            <person name="Suarez D.L."/>
            <person name="Swayne D.E."/>
        </authorList>
    </citation>
    <scope>NUCLEOTIDE SEQUENCE [LARGE SCALE GENOMIC DNA]</scope>
    <source>
        <strain evidence="1 2">DSM 22418</strain>
    </source>
</reference>
<organism evidence="1 2">
    <name type="scientific">Sphingobacterium psychroaquaticum</name>
    <dbReference type="NCBI Taxonomy" id="561061"/>
    <lineage>
        <taxon>Bacteria</taxon>
        <taxon>Pseudomonadati</taxon>
        <taxon>Bacteroidota</taxon>
        <taxon>Sphingobacteriia</taxon>
        <taxon>Sphingobacteriales</taxon>
        <taxon>Sphingobacteriaceae</taxon>
        <taxon>Sphingobacterium</taxon>
    </lineage>
</organism>
<protein>
    <submittedName>
        <fullName evidence="1">Uncharacterized protein</fullName>
    </submittedName>
</protein>
<proteinExistence type="predicted"/>
<dbReference type="STRING" id="561061.SAMN05660862_0007"/>
<evidence type="ECO:0000313" key="2">
    <source>
        <dbReference type="Proteomes" id="UP000192980"/>
    </source>
</evidence>
<sequence length="258" mass="29195">METKIHLQFLNEPNFRYLCQGLTLNERDMEVIDQVLAKLNDQDGLINTIITQNQHEGLESTLQTIGPQIIVSFDKYDVSGKPLTPAAVLKSNNCNDLPPMLHINLHSPTLNIPQRIEIPLRYTLKGAAPLKGTYMVYLHALQINDDKTFVYYGITKRGWMKRFNEHVRLAVKGKSQRKFPKLFGESIKARIYELFNGSHLGDNILTGSYHVVCAAGRTQKNACEIEKYLIDKRSLSATEGLNMISGHQVSKGNIQDEI</sequence>
<dbReference type="Proteomes" id="UP000192980">
    <property type="component" value="Unassembled WGS sequence"/>
</dbReference>
<dbReference type="OrthoDB" id="7796913at2"/>
<dbReference type="RefSeq" id="WP_085474551.1">
    <property type="nucleotide sequence ID" value="NZ_FXAU01000010.1"/>
</dbReference>
<dbReference type="EMBL" id="FXAU01000010">
    <property type="protein sequence ID" value="SMG51638.1"/>
    <property type="molecule type" value="Genomic_DNA"/>
</dbReference>
<gene>
    <name evidence="1" type="ORF">SAMN05660862_0007</name>
</gene>